<feature type="region of interest" description="Disordered" evidence="1">
    <location>
        <begin position="136"/>
        <end position="178"/>
    </location>
</feature>
<comment type="caution">
    <text evidence="2">The sequence shown here is derived from an EMBL/GenBank/DDBJ whole genome shotgun (WGS) entry which is preliminary data.</text>
</comment>
<dbReference type="EMBL" id="AVOT02049837">
    <property type="protein sequence ID" value="MBW0544977.1"/>
    <property type="molecule type" value="Genomic_DNA"/>
</dbReference>
<feature type="region of interest" description="Disordered" evidence="1">
    <location>
        <begin position="1"/>
        <end position="32"/>
    </location>
</feature>
<evidence type="ECO:0000313" key="2">
    <source>
        <dbReference type="EMBL" id="MBW0544977.1"/>
    </source>
</evidence>
<keyword evidence="3" id="KW-1185">Reference proteome</keyword>
<evidence type="ECO:0000313" key="3">
    <source>
        <dbReference type="Proteomes" id="UP000765509"/>
    </source>
</evidence>
<name>A0A9Q3IL56_9BASI</name>
<feature type="compositionally biased region" description="Polar residues" evidence="1">
    <location>
        <begin position="159"/>
        <end position="178"/>
    </location>
</feature>
<gene>
    <name evidence="2" type="ORF">O181_084692</name>
</gene>
<organism evidence="2 3">
    <name type="scientific">Austropuccinia psidii MF-1</name>
    <dbReference type="NCBI Taxonomy" id="1389203"/>
    <lineage>
        <taxon>Eukaryota</taxon>
        <taxon>Fungi</taxon>
        <taxon>Dikarya</taxon>
        <taxon>Basidiomycota</taxon>
        <taxon>Pucciniomycotina</taxon>
        <taxon>Pucciniomycetes</taxon>
        <taxon>Pucciniales</taxon>
        <taxon>Sphaerophragmiaceae</taxon>
        <taxon>Austropuccinia</taxon>
    </lineage>
</organism>
<dbReference type="Proteomes" id="UP000765509">
    <property type="component" value="Unassembled WGS sequence"/>
</dbReference>
<feature type="compositionally biased region" description="Basic and acidic residues" evidence="1">
    <location>
        <begin position="1"/>
        <end position="20"/>
    </location>
</feature>
<reference evidence="2" key="1">
    <citation type="submission" date="2021-03" db="EMBL/GenBank/DDBJ databases">
        <title>Draft genome sequence of rust myrtle Austropuccinia psidii MF-1, a brazilian biotype.</title>
        <authorList>
            <person name="Quecine M.C."/>
            <person name="Pachon D.M.R."/>
            <person name="Bonatelli M.L."/>
            <person name="Correr F.H."/>
            <person name="Franceschini L.M."/>
            <person name="Leite T.F."/>
            <person name="Margarido G.R.A."/>
            <person name="Almeida C.A."/>
            <person name="Ferrarezi J.A."/>
            <person name="Labate C.A."/>
        </authorList>
    </citation>
    <scope>NUCLEOTIDE SEQUENCE</scope>
    <source>
        <strain evidence="2">MF-1</strain>
    </source>
</reference>
<accession>A0A9Q3IL56</accession>
<feature type="compositionally biased region" description="Basic residues" evidence="1">
    <location>
        <begin position="21"/>
        <end position="30"/>
    </location>
</feature>
<evidence type="ECO:0000256" key="1">
    <source>
        <dbReference type="SAM" id="MobiDB-lite"/>
    </source>
</evidence>
<sequence length="178" mass="21135">MTSPFHRDFGFERNKPENWKRRNRRGRRKLTSVSNAQHWTYNKGIPSKSPISDQIHPRGPIRVVDRCRTGYANPKTSERTFFMEYVQQNVQHGRLTVKNLNQNTEYLPQEHYLAVSHGRDEMLEFQQQFKALRRKRKYNQEKPGSHKRHRKFMVYGRAQSDSGNPRQGGQTSIVRKPV</sequence>
<dbReference type="AlphaFoldDB" id="A0A9Q3IL56"/>
<proteinExistence type="predicted"/>
<protein>
    <submittedName>
        <fullName evidence="2">Uncharacterized protein</fullName>
    </submittedName>
</protein>